<feature type="region of interest" description="Disordered" evidence="7">
    <location>
        <begin position="255"/>
        <end position="296"/>
    </location>
</feature>
<gene>
    <name evidence="10" type="ORF">HETSPECPRED_002193</name>
</gene>
<organism evidence="10 11">
    <name type="scientific">Heterodermia speciosa</name>
    <dbReference type="NCBI Taxonomy" id="116794"/>
    <lineage>
        <taxon>Eukaryota</taxon>
        <taxon>Fungi</taxon>
        <taxon>Dikarya</taxon>
        <taxon>Ascomycota</taxon>
        <taxon>Pezizomycotina</taxon>
        <taxon>Lecanoromycetes</taxon>
        <taxon>OSLEUM clade</taxon>
        <taxon>Lecanoromycetidae</taxon>
        <taxon>Caliciales</taxon>
        <taxon>Physciaceae</taxon>
        <taxon>Heterodermia</taxon>
    </lineage>
</organism>
<sequence>MVATMPSGLTNLPPAGRLAWLESLALHPLLHLCYVICVCTLMSFMMWSSEPRSGLYHELSLAFYKVAKLIKKLPACMMIKHFMGVLSPAMVFGTGAMTVLVNLLQAYTSADSHPWVYQLSQGAESSSVPTSIIPIILVVVLILLVRYLDDLRAVVSNQRAEIDMLKAELKGRELVSNELREANTELLGSAKENNVLIVDLRDEVTGLTEANKELADRVSTAELDSQRVSTLEDEATEKDDKIKGLQDRVAALETASAAKAPHSKSQTSHPPAGTTGTAASRATARMSGSVPRSLPRNTAAARAPAIGAWNSFAVDDAHRQAQLRHEAAVQAADDAKNGISNDPVEPTFTTSFKQVRVDADGKRTVLKAVKDGDGADTTGTADSRATAGMPGSVPASGPSTATPSATEPAVTAPATPTPPAAGPSSAATRTPICIRFQRGDCQRGTTCKYAHVTGQVTGNGTDQARTPRTPVSTSRNVPRGKILCPFFMKGACKYGSRCYYSHVVTDETVYSGGLNAAGHKPSLGKANK</sequence>
<dbReference type="PROSITE" id="PS50103">
    <property type="entry name" value="ZF_C3H1"/>
    <property type="match status" value="2"/>
</dbReference>
<dbReference type="GO" id="GO:0008270">
    <property type="term" value="F:zinc ion binding"/>
    <property type="evidence" value="ECO:0007669"/>
    <property type="project" value="UniProtKB-KW"/>
</dbReference>
<dbReference type="InterPro" id="IPR036855">
    <property type="entry name" value="Znf_CCCH_sf"/>
</dbReference>
<dbReference type="SMART" id="SM00356">
    <property type="entry name" value="ZnF_C3H1"/>
    <property type="match status" value="2"/>
</dbReference>
<evidence type="ECO:0000256" key="4">
    <source>
        <dbReference type="ARBA" id="ARBA00022833"/>
    </source>
</evidence>
<dbReference type="Pfam" id="PF18044">
    <property type="entry name" value="zf-CCCH_4"/>
    <property type="match status" value="1"/>
</dbReference>
<keyword evidence="2" id="KW-0677">Repeat</keyword>
<evidence type="ECO:0000256" key="1">
    <source>
        <dbReference type="ARBA" id="ARBA00022723"/>
    </source>
</evidence>
<evidence type="ECO:0000256" key="5">
    <source>
        <dbReference type="PROSITE-ProRule" id="PRU00723"/>
    </source>
</evidence>
<feature type="domain" description="C3H1-type" evidence="9">
    <location>
        <begin position="478"/>
        <end position="505"/>
    </location>
</feature>
<dbReference type="Pfam" id="PF00642">
    <property type="entry name" value="zf-CCCH"/>
    <property type="match status" value="1"/>
</dbReference>
<feature type="transmembrane region" description="Helical" evidence="8">
    <location>
        <begin position="29"/>
        <end position="47"/>
    </location>
</feature>
<feature type="compositionally biased region" description="Low complexity" evidence="7">
    <location>
        <begin position="375"/>
        <end position="414"/>
    </location>
</feature>
<evidence type="ECO:0000256" key="2">
    <source>
        <dbReference type="ARBA" id="ARBA00022737"/>
    </source>
</evidence>
<dbReference type="EMBL" id="CAJPDS010000147">
    <property type="protein sequence ID" value="CAF9940186.1"/>
    <property type="molecule type" value="Genomic_DNA"/>
</dbReference>
<keyword evidence="4 5" id="KW-0862">Zinc</keyword>
<keyword evidence="8" id="KW-0812">Transmembrane</keyword>
<feature type="domain" description="C3H1-type" evidence="9">
    <location>
        <begin position="427"/>
        <end position="454"/>
    </location>
</feature>
<feature type="transmembrane region" description="Helical" evidence="8">
    <location>
        <begin position="127"/>
        <end position="148"/>
    </location>
</feature>
<feature type="coiled-coil region" evidence="6">
    <location>
        <begin position="197"/>
        <end position="255"/>
    </location>
</feature>
<dbReference type="Gene3D" id="3.30.1370.210">
    <property type="match status" value="1"/>
</dbReference>
<protein>
    <recommendedName>
        <fullName evidence="9">C3H1-type domain-containing protein</fullName>
    </recommendedName>
</protein>
<keyword evidence="6" id="KW-0175">Coiled coil</keyword>
<feature type="transmembrane region" description="Helical" evidence="8">
    <location>
        <begin position="82"/>
        <end position="107"/>
    </location>
</feature>
<feature type="region of interest" description="Disordered" evidence="7">
    <location>
        <begin position="370"/>
        <end position="427"/>
    </location>
</feature>
<feature type="zinc finger region" description="C3H1-type" evidence="5">
    <location>
        <begin position="478"/>
        <end position="505"/>
    </location>
</feature>
<dbReference type="GO" id="GO:0003729">
    <property type="term" value="F:mRNA binding"/>
    <property type="evidence" value="ECO:0007669"/>
    <property type="project" value="InterPro"/>
</dbReference>
<dbReference type="OrthoDB" id="9977870at2759"/>
<evidence type="ECO:0000259" key="9">
    <source>
        <dbReference type="PROSITE" id="PS50103"/>
    </source>
</evidence>
<dbReference type="PANTHER" id="PTHR12547:SF18">
    <property type="entry name" value="PROTEIN TIS11"/>
    <property type="match status" value="1"/>
</dbReference>
<feature type="compositionally biased region" description="Low complexity" evidence="7">
    <location>
        <begin position="267"/>
        <end position="285"/>
    </location>
</feature>
<evidence type="ECO:0000256" key="7">
    <source>
        <dbReference type="SAM" id="MobiDB-lite"/>
    </source>
</evidence>
<evidence type="ECO:0000256" key="3">
    <source>
        <dbReference type="ARBA" id="ARBA00022771"/>
    </source>
</evidence>
<feature type="zinc finger region" description="C3H1-type" evidence="5">
    <location>
        <begin position="427"/>
        <end position="454"/>
    </location>
</feature>
<dbReference type="Proteomes" id="UP000664521">
    <property type="component" value="Unassembled WGS sequence"/>
</dbReference>
<keyword evidence="1 5" id="KW-0479">Metal-binding</keyword>
<dbReference type="InterPro" id="IPR045877">
    <property type="entry name" value="ZFP36-like"/>
</dbReference>
<keyword evidence="11" id="KW-1185">Reference proteome</keyword>
<keyword evidence="8" id="KW-1133">Transmembrane helix</keyword>
<dbReference type="InterPro" id="IPR041367">
    <property type="entry name" value="Znf-CCCH_4"/>
</dbReference>
<keyword evidence="3 5" id="KW-0863">Zinc-finger</keyword>
<proteinExistence type="predicted"/>
<evidence type="ECO:0000256" key="8">
    <source>
        <dbReference type="SAM" id="Phobius"/>
    </source>
</evidence>
<reference evidence="10" key="1">
    <citation type="submission" date="2021-03" db="EMBL/GenBank/DDBJ databases">
        <authorList>
            <person name="Tagirdzhanova G."/>
        </authorList>
    </citation>
    <scope>NUCLEOTIDE SEQUENCE</scope>
</reference>
<evidence type="ECO:0000256" key="6">
    <source>
        <dbReference type="SAM" id="Coils"/>
    </source>
</evidence>
<keyword evidence="8" id="KW-0472">Membrane</keyword>
<dbReference type="AlphaFoldDB" id="A0A8H3PFK4"/>
<dbReference type="PANTHER" id="PTHR12547">
    <property type="entry name" value="CCCH ZINC FINGER/TIS11-RELATED"/>
    <property type="match status" value="1"/>
</dbReference>
<dbReference type="InterPro" id="IPR000571">
    <property type="entry name" value="Znf_CCCH"/>
</dbReference>
<accession>A0A8H3PFK4</accession>
<name>A0A8H3PFK4_9LECA</name>
<comment type="caution">
    <text evidence="10">The sequence shown here is derived from an EMBL/GenBank/DDBJ whole genome shotgun (WGS) entry which is preliminary data.</text>
</comment>
<evidence type="ECO:0000313" key="10">
    <source>
        <dbReference type="EMBL" id="CAF9940186.1"/>
    </source>
</evidence>
<dbReference type="SUPFAM" id="SSF90229">
    <property type="entry name" value="CCCH zinc finger"/>
    <property type="match status" value="1"/>
</dbReference>
<evidence type="ECO:0000313" key="11">
    <source>
        <dbReference type="Proteomes" id="UP000664521"/>
    </source>
</evidence>